<feature type="binding site" evidence="9">
    <location>
        <position position="235"/>
    </location>
    <ligand>
        <name>Mg(2+)</name>
        <dbReference type="ChEBI" id="CHEBI:18420"/>
    </ligand>
</feature>
<evidence type="ECO:0000256" key="4">
    <source>
        <dbReference type="ARBA" id="ARBA00022842"/>
    </source>
</evidence>
<evidence type="ECO:0000313" key="12">
    <source>
        <dbReference type="Proteomes" id="UP000017800"/>
    </source>
</evidence>
<dbReference type="PANTHER" id="PTHR20857">
    <property type="entry name" value="THIAMINE-PHOSPHATE PYROPHOSPHORYLASE"/>
    <property type="match status" value="1"/>
</dbReference>
<feature type="domain" description="Thiamine phosphate synthase/TenI" evidence="10">
    <location>
        <begin position="185"/>
        <end position="362"/>
    </location>
</feature>
<dbReference type="HAMAP" id="MF_00097">
    <property type="entry name" value="TMP_synthase"/>
    <property type="match status" value="1"/>
</dbReference>
<evidence type="ECO:0000256" key="6">
    <source>
        <dbReference type="ARBA" id="ARBA00047334"/>
    </source>
</evidence>
<keyword evidence="2 9" id="KW-0808">Transferase</keyword>
<comment type="catalytic activity">
    <reaction evidence="8 9">
        <text>2-[(2R,5Z)-2-carboxy-4-methylthiazol-5(2H)-ylidene]ethyl phosphate + 4-amino-2-methyl-5-(diphosphooxymethyl)pyrimidine + 2 H(+) = thiamine phosphate + CO2 + diphosphate</text>
        <dbReference type="Rhea" id="RHEA:47844"/>
        <dbReference type="ChEBI" id="CHEBI:15378"/>
        <dbReference type="ChEBI" id="CHEBI:16526"/>
        <dbReference type="ChEBI" id="CHEBI:33019"/>
        <dbReference type="ChEBI" id="CHEBI:37575"/>
        <dbReference type="ChEBI" id="CHEBI:57841"/>
        <dbReference type="ChEBI" id="CHEBI:62899"/>
        <dbReference type="EC" id="2.5.1.3"/>
    </reaction>
</comment>
<comment type="catalytic activity">
    <reaction evidence="6 9">
        <text>4-methyl-5-(2-phosphooxyethyl)-thiazole + 4-amino-2-methyl-5-(diphosphooxymethyl)pyrimidine + H(+) = thiamine phosphate + diphosphate</text>
        <dbReference type="Rhea" id="RHEA:22328"/>
        <dbReference type="ChEBI" id="CHEBI:15378"/>
        <dbReference type="ChEBI" id="CHEBI:33019"/>
        <dbReference type="ChEBI" id="CHEBI:37575"/>
        <dbReference type="ChEBI" id="CHEBI:57841"/>
        <dbReference type="ChEBI" id="CHEBI:58296"/>
        <dbReference type="EC" id="2.5.1.3"/>
    </reaction>
</comment>
<comment type="cofactor">
    <cofactor evidence="9">
        <name>Mg(2+)</name>
        <dbReference type="ChEBI" id="CHEBI:18420"/>
    </cofactor>
    <text evidence="9">Binds 1 Mg(2+) ion per subunit.</text>
</comment>
<evidence type="ECO:0000256" key="2">
    <source>
        <dbReference type="ARBA" id="ARBA00022679"/>
    </source>
</evidence>
<organism evidence="11 12">
    <name type="scientific">Vibrio halioticoli NBRC 102217</name>
    <dbReference type="NCBI Taxonomy" id="1219072"/>
    <lineage>
        <taxon>Bacteria</taxon>
        <taxon>Pseudomonadati</taxon>
        <taxon>Pseudomonadota</taxon>
        <taxon>Gammaproteobacteria</taxon>
        <taxon>Vibrionales</taxon>
        <taxon>Vibrionaceae</taxon>
        <taxon>Vibrio</taxon>
    </lineage>
</organism>
<gene>
    <name evidence="9 11" type="primary">thiE</name>
    <name evidence="11" type="ORF">VHA01S_066_00270</name>
</gene>
<dbReference type="GO" id="GO:0004789">
    <property type="term" value="F:thiamine-phosphate diphosphorylase activity"/>
    <property type="evidence" value="ECO:0007669"/>
    <property type="project" value="UniProtKB-UniRule"/>
</dbReference>
<dbReference type="Gene3D" id="3.20.20.70">
    <property type="entry name" value="Aldolase class I"/>
    <property type="match status" value="1"/>
</dbReference>
<protein>
    <recommendedName>
        <fullName evidence="9">Thiamine-phosphate synthase</fullName>
        <shortName evidence="9">TP synthase</shortName>
        <shortName evidence="9">TPS</shortName>
        <ecNumber evidence="9">2.5.1.3</ecNumber>
    </recommendedName>
    <alternativeName>
        <fullName evidence="9">Thiamine-phosphate pyrophosphorylase</fullName>
        <shortName evidence="9">TMP pyrophosphorylase</shortName>
        <shortName evidence="9">TMP-PPase</shortName>
    </alternativeName>
</protein>
<dbReference type="PANTHER" id="PTHR20857:SF15">
    <property type="entry name" value="THIAMINE-PHOSPHATE SYNTHASE"/>
    <property type="match status" value="1"/>
</dbReference>
<evidence type="ECO:0000256" key="8">
    <source>
        <dbReference type="ARBA" id="ARBA00047883"/>
    </source>
</evidence>
<feature type="binding site" evidence="9">
    <location>
        <position position="339"/>
    </location>
    <ligand>
        <name>2-[(2R,5Z)-2-carboxy-4-methylthiazol-5(2H)-ylidene]ethyl phosphate</name>
        <dbReference type="ChEBI" id="CHEBI:62899"/>
    </ligand>
</feature>
<dbReference type="RefSeq" id="WP_023405366.1">
    <property type="nucleotide sequence ID" value="NZ_BAUJ01000066.1"/>
</dbReference>
<evidence type="ECO:0000259" key="10">
    <source>
        <dbReference type="Pfam" id="PF02581"/>
    </source>
</evidence>
<comment type="pathway">
    <text evidence="1 9">Cofactor biosynthesis; thiamine diphosphate biosynthesis; thiamine phosphate from 4-amino-2-methyl-5-diphosphomethylpyrimidine and 4-methyl-5-(2-phosphoethyl)-thiazole: step 1/1.</text>
</comment>
<dbReference type="EC" id="2.5.1.3" evidence="9"/>
<evidence type="ECO:0000256" key="5">
    <source>
        <dbReference type="ARBA" id="ARBA00022977"/>
    </source>
</evidence>
<dbReference type="Pfam" id="PF02581">
    <property type="entry name" value="TMP-TENI"/>
    <property type="match status" value="1"/>
</dbReference>
<reference evidence="11 12" key="1">
    <citation type="submission" date="2013-10" db="EMBL/GenBank/DDBJ databases">
        <authorList>
            <person name="Ichikawa N."/>
            <person name="Kimura A."/>
            <person name="Ohji S."/>
            <person name="Hosoyama A."/>
            <person name="Fujita N."/>
        </authorList>
    </citation>
    <scope>NUCLEOTIDE SEQUENCE [LARGE SCALE GENOMIC DNA]</scope>
    <source>
        <strain evidence="11 12">NBRC 102217</strain>
    </source>
</reference>
<dbReference type="Proteomes" id="UP000017800">
    <property type="component" value="Unassembled WGS sequence"/>
</dbReference>
<dbReference type="SUPFAM" id="SSF51391">
    <property type="entry name" value="Thiamin phosphate synthase"/>
    <property type="match status" value="1"/>
</dbReference>
<name>V5HP96_9VIBR</name>
<dbReference type="AlphaFoldDB" id="V5HP96"/>
<feature type="binding site" evidence="9">
    <location>
        <position position="302"/>
    </location>
    <ligand>
        <name>4-amino-2-methyl-5-(diphosphooxymethyl)pyrimidine</name>
        <dbReference type="ChEBI" id="CHEBI:57841"/>
    </ligand>
</feature>
<dbReference type="CDD" id="cd00564">
    <property type="entry name" value="TMP_TenI"/>
    <property type="match status" value="1"/>
</dbReference>
<feature type="binding site" evidence="9">
    <location>
        <begin position="299"/>
        <end position="301"/>
    </location>
    <ligand>
        <name>2-[(2R,5Z)-2-carboxy-4-methylthiazol-5(2H)-ylidene]ethyl phosphate</name>
        <dbReference type="ChEBI" id="CHEBI:62899"/>
    </ligand>
</feature>
<dbReference type="eggNOG" id="COG0352">
    <property type="taxonomic scope" value="Bacteria"/>
</dbReference>
<feature type="binding site" evidence="9">
    <location>
        <begin position="202"/>
        <end position="206"/>
    </location>
    <ligand>
        <name>4-amino-2-methyl-5-(diphosphooxymethyl)pyrimidine</name>
        <dbReference type="ChEBI" id="CHEBI:57841"/>
    </ligand>
</feature>
<dbReference type="GO" id="GO:0000287">
    <property type="term" value="F:magnesium ion binding"/>
    <property type="evidence" value="ECO:0007669"/>
    <property type="project" value="UniProtKB-UniRule"/>
</dbReference>
<dbReference type="InterPro" id="IPR022998">
    <property type="entry name" value="ThiamineP_synth_TenI"/>
</dbReference>
<evidence type="ECO:0000256" key="7">
    <source>
        <dbReference type="ARBA" id="ARBA00047851"/>
    </source>
</evidence>
<comment type="similarity">
    <text evidence="9">Belongs to the thiamine-phosphate synthase family.</text>
</comment>
<feature type="binding site" evidence="9">
    <location>
        <position position="254"/>
    </location>
    <ligand>
        <name>Mg(2+)</name>
        <dbReference type="ChEBI" id="CHEBI:18420"/>
    </ligand>
</feature>
<dbReference type="FunFam" id="3.20.20.70:FF:000064">
    <property type="entry name" value="Thiamine-phosphate synthase"/>
    <property type="match status" value="1"/>
</dbReference>
<dbReference type="InterPro" id="IPR036206">
    <property type="entry name" value="ThiamineP_synth_sf"/>
</dbReference>
<keyword evidence="12" id="KW-1185">Reference proteome</keyword>
<dbReference type="GO" id="GO:0009229">
    <property type="term" value="P:thiamine diphosphate biosynthetic process"/>
    <property type="evidence" value="ECO:0007669"/>
    <property type="project" value="UniProtKB-UniRule"/>
</dbReference>
<comment type="caution">
    <text evidence="11">The sequence shown here is derived from an EMBL/GenBank/DDBJ whole genome shotgun (WGS) entry which is preliminary data.</text>
</comment>
<dbReference type="InterPro" id="IPR013785">
    <property type="entry name" value="Aldolase_TIM"/>
</dbReference>
<dbReference type="UniPathway" id="UPA00060">
    <property type="reaction ID" value="UER00141"/>
</dbReference>
<keyword evidence="3 9" id="KW-0479">Metal-binding</keyword>
<dbReference type="InterPro" id="IPR034291">
    <property type="entry name" value="TMP_synthase"/>
</dbReference>
<comment type="function">
    <text evidence="9">Condenses 4-methyl-5-(beta-hydroxyethyl)thiazole monophosphate (THZ-P) and 2-methyl-4-amino-5-hydroxymethyl pyrimidine pyrophosphate (HMP-PP) to form thiamine monophosphate (TMP).</text>
</comment>
<dbReference type="OrthoDB" id="9810880at2"/>
<comment type="catalytic activity">
    <reaction evidence="7 9">
        <text>2-(2-carboxy-4-methylthiazol-5-yl)ethyl phosphate + 4-amino-2-methyl-5-(diphosphooxymethyl)pyrimidine + 2 H(+) = thiamine phosphate + CO2 + diphosphate</text>
        <dbReference type="Rhea" id="RHEA:47848"/>
        <dbReference type="ChEBI" id="CHEBI:15378"/>
        <dbReference type="ChEBI" id="CHEBI:16526"/>
        <dbReference type="ChEBI" id="CHEBI:33019"/>
        <dbReference type="ChEBI" id="CHEBI:37575"/>
        <dbReference type="ChEBI" id="CHEBI:57841"/>
        <dbReference type="ChEBI" id="CHEBI:62890"/>
        <dbReference type="EC" id="2.5.1.3"/>
    </reaction>
</comment>
<dbReference type="EMBL" id="BAUJ01000066">
    <property type="protein sequence ID" value="GAD91065.1"/>
    <property type="molecule type" value="Genomic_DNA"/>
</dbReference>
<proteinExistence type="inferred from homology"/>
<evidence type="ECO:0000256" key="3">
    <source>
        <dbReference type="ARBA" id="ARBA00022723"/>
    </source>
</evidence>
<sequence>MESPLTSFIQSPNATLAFRAAIDSVIECARDAGFTNLIMEYRQGDGFAVSLTAPEQSYNLAVDNSDSSQQSITIHDQNNQHIASITTLFTQGKDIVCLVNGTQFEWDYVSEEFATTHDSYIAWLLVSLSLGFTIEDSALISRSAQHVSCETWPSDIRYFPRLRNNNLATTVRKQTRCFGLYPVVDSIELVEELATCGVEILQLRIKDKAASEVSDDVKRAIQIGKERGVDIVINDYWGLALEYGASCIHLGQEDLAELEDSSLLDSDIGLGISTHGYFEIINALQYKPSYLALGHIFPTTTKDMPSSPQGLIKLKLYQALISSIGKQRGSLLPSVAIGGIDLARAPKVIDTGVSSVAVVRAVTLADDKKRAVDQFQVLFNSEQSVDGVTNAH</sequence>
<evidence type="ECO:0000256" key="1">
    <source>
        <dbReference type="ARBA" id="ARBA00005165"/>
    </source>
</evidence>
<reference evidence="11 12" key="2">
    <citation type="submission" date="2013-11" db="EMBL/GenBank/DDBJ databases">
        <title>Whole genome shotgun sequence of Vibrio halioticoli NBRC 102217.</title>
        <authorList>
            <person name="Isaki S."/>
            <person name="Kimura A."/>
            <person name="Ohji S."/>
            <person name="Hosoyama A."/>
            <person name="Fujita N."/>
            <person name="Hashimoto M."/>
            <person name="Hosoyama Y."/>
            <person name="Yamazoe A."/>
        </authorList>
    </citation>
    <scope>NUCLEOTIDE SEQUENCE [LARGE SCALE GENOMIC DNA]</scope>
    <source>
        <strain evidence="11 12">NBRC 102217</strain>
    </source>
</reference>
<feature type="binding site" evidence="9">
    <location>
        <position position="234"/>
    </location>
    <ligand>
        <name>4-amino-2-methyl-5-(diphosphooxymethyl)pyrimidine</name>
        <dbReference type="ChEBI" id="CHEBI:57841"/>
    </ligand>
</feature>
<comment type="caution">
    <text evidence="9">Lacks conserved residue(s) required for the propagation of feature annotation.</text>
</comment>
<keyword evidence="4 9" id="KW-0460">Magnesium</keyword>
<dbReference type="GO" id="GO:0009228">
    <property type="term" value="P:thiamine biosynthetic process"/>
    <property type="evidence" value="ECO:0007669"/>
    <property type="project" value="UniProtKB-KW"/>
</dbReference>
<keyword evidence="5 9" id="KW-0784">Thiamine biosynthesis</keyword>
<evidence type="ECO:0000313" key="11">
    <source>
        <dbReference type="EMBL" id="GAD91065.1"/>
    </source>
</evidence>
<dbReference type="GO" id="GO:0005737">
    <property type="term" value="C:cytoplasm"/>
    <property type="evidence" value="ECO:0007669"/>
    <property type="project" value="TreeGrafter"/>
</dbReference>
<feature type="binding site" evidence="9">
    <location>
        <position position="273"/>
    </location>
    <ligand>
        <name>4-amino-2-methyl-5-(diphosphooxymethyl)pyrimidine</name>
        <dbReference type="ChEBI" id="CHEBI:57841"/>
    </ligand>
</feature>
<evidence type="ECO:0000256" key="9">
    <source>
        <dbReference type="HAMAP-Rule" id="MF_00097"/>
    </source>
</evidence>
<accession>V5HP96</accession>